<protein>
    <submittedName>
        <fullName evidence="1">Putative ovule protein</fullName>
    </submittedName>
</protein>
<name>A0A0V0H9V1_SOLCH</name>
<sequence>LGETSEWIESFKHKKRTLSRDKLKALLIRKTCEKSDIRCESISCPVTKLRKRKRGKNNEYLT</sequence>
<feature type="non-terminal residue" evidence="1">
    <location>
        <position position="1"/>
    </location>
</feature>
<proteinExistence type="predicted"/>
<dbReference type="AlphaFoldDB" id="A0A0V0H9V1"/>
<dbReference type="EMBL" id="GEDG01022914">
    <property type="protein sequence ID" value="JAP17134.1"/>
    <property type="molecule type" value="Transcribed_RNA"/>
</dbReference>
<reference evidence="1" key="1">
    <citation type="submission" date="2015-12" db="EMBL/GenBank/DDBJ databases">
        <title>Gene expression during late stages of embryo sac development: a critical building block for successful pollen-pistil interactions.</title>
        <authorList>
            <person name="Liu Y."/>
            <person name="Joly V."/>
            <person name="Sabar M."/>
            <person name="Matton D.P."/>
        </authorList>
    </citation>
    <scope>NUCLEOTIDE SEQUENCE</scope>
</reference>
<organism evidence="1">
    <name type="scientific">Solanum chacoense</name>
    <name type="common">Chaco potato</name>
    <dbReference type="NCBI Taxonomy" id="4108"/>
    <lineage>
        <taxon>Eukaryota</taxon>
        <taxon>Viridiplantae</taxon>
        <taxon>Streptophyta</taxon>
        <taxon>Embryophyta</taxon>
        <taxon>Tracheophyta</taxon>
        <taxon>Spermatophyta</taxon>
        <taxon>Magnoliopsida</taxon>
        <taxon>eudicotyledons</taxon>
        <taxon>Gunneridae</taxon>
        <taxon>Pentapetalae</taxon>
        <taxon>asterids</taxon>
        <taxon>lamiids</taxon>
        <taxon>Solanales</taxon>
        <taxon>Solanaceae</taxon>
        <taxon>Solanoideae</taxon>
        <taxon>Solaneae</taxon>
        <taxon>Solanum</taxon>
    </lineage>
</organism>
<evidence type="ECO:0000313" key="1">
    <source>
        <dbReference type="EMBL" id="JAP17134.1"/>
    </source>
</evidence>
<accession>A0A0V0H9V1</accession>